<keyword evidence="3" id="KW-1185">Reference proteome</keyword>
<evidence type="ECO:0000313" key="2">
    <source>
        <dbReference type="EMBL" id="SZX73561.1"/>
    </source>
</evidence>
<dbReference type="SUPFAM" id="SSF52540">
    <property type="entry name" value="P-loop containing nucleoside triphosphate hydrolases"/>
    <property type="match status" value="1"/>
</dbReference>
<protein>
    <recommendedName>
        <fullName evidence="1">Rad51-like C-terminal domain-containing protein</fullName>
    </recommendedName>
</protein>
<dbReference type="GO" id="GO:0000794">
    <property type="term" value="C:condensed nuclear chromosome"/>
    <property type="evidence" value="ECO:0007669"/>
    <property type="project" value="TreeGrafter"/>
</dbReference>
<accession>A0A383W804</accession>
<gene>
    <name evidence="2" type="ORF">BQ4739_LOCUS13821</name>
</gene>
<evidence type="ECO:0000259" key="1">
    <source>
        <dbReference type="Pfam" id="PF08423"/>
    </source>
</evidence>
<dbReference type="GO" id="GO:0003697">
    <property type="term" value="F:single-stranded DNA binding"/>
    <property type="evidence" value="ECO:0007669"/>
    <property type="project" value="TreeGrafter"/>
</dbReference>
<organism evidence="2 3">
    <name type="scientific">Tetradesmus obliquus</name>
    <name type="common">Green alga</name>
    <name type="synonym">Acutodesmus obliquus</name>
    <dbReference type="NCBI Taxonomy" id="3088"/>
    <lineage>
        <taxon>Eukaryota</taxon>
        <taxon>Viridiplantae</taxon>
        <taxon>Chlorophyta</taxon>
        <taxon>core chlorophytes</taxon>
        <taxon>Chlorophyceae</taxon>
        <taxon>CS clade</taxon>
        <taxon>Sphaeropleales</taxon>
        <taxon>Scenedesmaceae</taxon>
        <taxon>Tetradesmus</taxon>
    </lineage>
</organism>
<reference evidence="2 3" key="1">
    <citation type="submission" date="2016-10" db="EMBL/GenBank/DDBJ databases">
        <authorList>
            <person name="Cai Z."/>
        </authorList>
    </citation>
    <scope>NUCLEOTIDE SEQUENCE [LARGE SCALE GENOMIC DNA]</scope>
</reference>
<name>A0A383W804_TETOB</name>
<dbReference type="GO" id="GO:0000730">
    <property type="term" value="P:DNA recombinase assembly"/>
    <property type="evidence" value="ECO:0007669"/>
    <property type="project" value="TreeGrafter"/>
</dbReference>
<sequence length="85" mass="9596">MVEEPYKLLIVDSIMALFRTDFTGRGELAERQQKLGQMMALLKKRLYLRKGKGEQRVAKVVDSPCLAEGEASFALSDDGVVEYKE</sequence>
<dbReference type="GO" id="GO:0006312">
    <property type="term" value="P:mitotic recombination"/>
    <property type="evidence" value="ECO:0007669"/>
    <property type="project" value="TreeGrafter"/>
</dbReference>
<dbReference type="GO" id="GO:0007131">
    <property type="term" value="P:reciprocal meiotic recombination"/>
    <property type="evidence" value="ECO:0007669"/>
    <property type="project" value="TreeGrafter"/>
</dbReference>
<dbReference type="EMBL" id="FNXT01001193">
    <property type="protein sequence ID" value="SZX73561.1"/>
    <property type="molecule type" value="Genomic_DNA"/>
</dbReference>
<dbReference type="STRING" id="3088.A0A383W804"/>
<dbReference type="Proteomes" id="UP000256970">
    <property type="component" value="Unassembled WGS sequence"/>
</dbReference>
<dbReference type="AlphaFoldDB" id="A0A383W804"/>
<dbReference type="Pfam" id="PF08423">
    <property type="entry name" value="Rad51"/>
    <property type="match status" value="1"/>
</dbReference>
<dbReference type="GO" id="GO:0042148">
    <property type="term" value="P:DNA strand invasion"/>
    <property type="evidence" value="ECO:0007669"/>
    <property type="project" value="TreeGrafter"/>
</dbReference>
<dbReference type="GO" id="GO:0000150">
    <property type="term" value="F:DNA strand exchange activity"/>
    <property type="evidence" value="ECO:0007669"/>
    <property type="project" value="TreeGrafter"/>
</dbReference>
<dbReference type="PANTHER" id="PTHR22942:SF30">
    <property type="entry name" value="MEIOTIC RECOMBINATION PROTEIN DMC1_LIM15 HOMOLOG"/>
    <property type="match status" value="1"/>
</dbReference>
<proteinExistence type="predicted"/>
<evidence type="ECO:0000313" key="3">
    <source>
        <dbReference type="Proteomes" id="UP000256970"/>
    </source>
</evidence>
<dbReference type="PANTHER" id="PTHR22942">
    <property type="entry name" value="RECA/RAD51/RADA DNA STRAND-PAIRING FAMILY MEMBER"/>
    <property type="match status" value="1"/>
</dbReference>
<dbReference type="InterPro" id="IPR027417">
    <property type="entry name" value="P-loop_NTPase"/>
</dbReference>
<dbReference type="GO" id="GO:0008094">
    <property type="term" value="F:ATP-dependent activity, acting on DNA"/>
    <property type="evidence" value="ECO:0007669"/>
    <property type="project" value="TreeGrafter"/>
</dbReference>
<dbReference type="Gene3D" id="3.40.50.300">
    <property type="entry name" value="P-loop containing nucleotide triphosphate hydrolases"/>
    <property type="match status" value="1"/>
</dbReference>
<feature type="domain" description="Rad51-like C-terminal" evidence="1">
    <location>
        <begin position="1"/>
        <end position="44"/>
    </location>
</feature>
<dbReference type="InterPro" id="IPR013632">
    <property type="entry name" value="Rad51_C"/>
</dbReference>
<dbReference type="GO" id="GO:0003690">
    <property type="term" value="F:double-stranded DNA binding"/>
    <property type="evidence" value="ECO:0007669"/>
    <property type="project" value="TreeGrafter"/>
</dbReference>
<dbReference type="GO" id="GO:0070192">
    <property type="term" value="P:chromosome organization involved in meiotic cell cycle"/>
    <property type="evidence" value="ECO:0007669"/>
    <property type="project" value="TreeGrafter"/>
</dbReference>